<gene>
    <name evidence="8" type="ORF">RM445_16215</name>
</gene>
<dbReference type="RefSeq" id="WP_311557212.1">
    <property type="nucleotide sequence ID" value="NZ_JAVREJ010000011.1"/>
</dbReference>
<comment type="caution">
    <text evidence="8">The sequence shown here is derived from an EMBL/GenBank/DDBJ whole genome shotgun (WGS) entry which is preliminary data.</text>
</comment>
<evidence type="ECO:0000256" key="5">
    <source>
        <dbReference type="ARBA" id="ARBA00023125"/>
    </source>
</evidence>
<evidence type="ECO:0000256" key="1">
    <source>
        <dbReference type="ARBA" id="ARBA00007788"/>
    </source>
</evidence>
<evidence type="ECO:0000313" key="8">
    <source>
        <dbReference type="EMBL" id="MDT0351076.1"/>
    </source>
</evidence>
<evidence type="ECO:0000313" key="9">
    <source>
        <dbReference type="Proteomes" id="UP001183202"/>
    </source>
</evidence>
<proteinExistence type="inferred from homology"/>
<dbReference type="InterPro" id="IPR013325">
    <property type="entry name" value="RNA_pol_sigma_r2"/>
</dbReference>
<reference evidence="9" key="1">
    <citation type="submission" date="2023-07" db="EMBL/GenBank/DDBJ databases">
        <title>30 novel species of actinomycetes from the DSMZ collection.</title>
        <authorList>
            <person name="Nouioui I."/>
        </authorList>
    </citation>
    <scope>NUCLEOTIDE SEQUENCE [LARGE SCALE GENOMIC DNA]</scope>
    <source>
        <strain evidence="9">DSM 45834</strain>
    </source>
</reference>
<dbReference type="SUPFAM" id="SSF88659">
    <property type="entry name" value="Sigma3 and sigma4 domains of RNA polymerase sigma factors"/>
    <property type="match status" value="2"/>
</dbReference>
<keyword evidence="4" id="KW-0731">Sigma factor</keyword>
<accession>A0ABU2NBF9</accession>
<keyword evidence="6" id="KW-0804">Transcription</keyword>
<dbReference type="Gene3D" id="1.20.120.1810">
    <property type="match status" value="1"/>
</dbReference>
<keyword evidence="9" id="KW-1185">Reference proteome</keyword>
<dbReference type="InterPro" id="IPR007630">
    <property type="entry name" value="RNA_pol_sigma70_r4"/>
</dbReference>
<dbReference type="InterPro" id="IPR007624">
    <property type="entry name" value="RNA_pol_sigma70_r3"/>
</dbReference>
<dbReference type="PANTHER" id="PTHR30385:SF4">
    <property type="entry name" value="RNA POLYMERASE SIGMA-E FACTOR"/>
    <property type="match status" value="1"/>
</dbReference>
<keyword evidence="2" id="KW-0749">Sporulation</keyword>
<dbReference type="InterPro" id="IPR013324">
    <property type="entry name" value="RNA_pol_sigma_r3/r4-like"/>
</dbReference>
<dbReference type="CDD" id="cd06171">
    <property type="entry name" value="Sigma70_r4"/>
    <property type="match status" value="1"/>
</dbReference>
<dbReference type="Gene3D" id="1.20.140.160">
    <property type="match status" value="1"/>
</dbReference>
<dbReference type="Pfam" id="PF04539">
    <property type="entry name" value="Sigma70_r3"/>
    <property type="match status" value="1"/>
</dbReference>
<dbReference type="Proteomes" id="UP001183202">
    <property type="component" value="Unassembled WGS sequence"/>
</dbReference>
<dbReference type="InterPro" id="IPR001387">
    <property type="entry name" value="Cro/C1-type_HTH"/>
</dbReference>
<dbReference type="PRINTS" id="PR00046">
    <property type="entry name" value="SIGMA70FCT"/>
</dbReference>
<keyword evidence="3" id="KW-0805">Transcription regulation</keyword>
<evidence type="ECO:0000256" key="3">
    <source>
        <dbReference type="ARBA" id="ARBA00023015"/>
    </source>
</evidence>
<evidence type="ECO:0000259" key="7">
    <source>
        <dbReference type="PROSITE" id="PS50943"/>
    </source>
</evidence>
<keyword evidence="5" id="KW-0238">DNA-binding</keyword>
<name>A0ABU2NBF9_9PSEU</name>
<dbReference type="EMBL" id="JAVREJ010000011">
    <property type="protein sequence ID" value="MDT0351076.1"/>
    <property type="molecule type" value="Genomic_DNA"/>
</dbReference>
<dbReference type="PROSITE" id="PS50943">
    <property type="entry name" value="HTH_CROC1"/>
    <property type="match status" value="1"/>
</dbReference>
<dbReference type="InterPro" id="IPR014284">
    <property type="entry name" value="RNA_pol_sigma-70_dom"/>
</dbReference>
<dbReference type="NCBIfam" id="TIGR02937">
    <property type="entry name" value="sigma70-ECF"/>
    <property type="match status" value="1"/>
</dbReference>
<evidence type="ECO:0000256" key="2">
    <source>
        <dbReference type="ARBA" id="ARBA00022969"/>
    </source>
</evidence>
<evidence type="ECO:0000256" key="6">
    <source>
        <dbReference type="ARBA" id="ARBA00023163"/>
    </source>
</evidence>
<evidence type="ECO:0000256" key="4">
    <source>
        <dbReference type="ARBA" id="ARBA00023082"/>
    </source>
</evidence>
<dbReference type="InterPro" id="IPR000943">
    <property type="entry name" value="RNA_pol_sigma70"/>
</dbReference>
<protein>
    <submittedName>
        <fullName evidence="8">Sigma-70 family RNA polymerase sigma factor</fullName>
    </submittedName>
</protein>
<sequence length="272" mass="30472">MTAARVMSPAGTPRSRSRDGYDHLEHLFVERRSLPDGHPRRQVIRDRLVTGYRPVALHIARRHAYRGGDLEDLEQVATVGLIHAVDRFEPDRGNAFLSFAVPTVTGEVLRYFRDRASVIRVPRRLTALRPALDRATKELTQQLGRAPRPSELAALLHVDLDLVIDALQALHGGWCLSLDEPAGEGHRGDQNRFDDALAHVDPELGLVEDRELLTSLLADLSDRDREILLLRFYKGMTQTEIAGRIGVSQMQISRVLTATLARLRAAGKVPRR</sequence>
<organism evidence="8 9">
    <name type="scientific">Pseudonocardia charpentierae</name>
    <dbReference type="NCBI Taxonomy" id="3075545"/>
    <lineage>
        <taxon>Bacteria</taxon>
        <taxon>Bacillati</taxon>
        <taxon>Actinomycetota</taxon>
        <taxon>Actinomycetes</taxon>
        <taxon>Pseudonocardiales</taxon>
        <taxon>Pseudonocardiaceae</taxon>
        <taxon>Pseudonocardia</taxon>
    </lineage>
</organism>
<dbReference type="Pfam" id="PF04542">
    <property type="entry name" value="Sigma70_r2"/>
    <property type="match status" value="1"/>
</dbReference>
<dbReference type="InterPro" id="IPR007627">
    <property type="entry name" value="RNA_pol_sigma70_r2"/>
</dbReference>
<dbReference type="PANTHER" id="PTHR30385">
    <property type="entry name" value="SIGMA FACTOR F FLAGELLAR"/>
    <property type="match status" value="1"/>
</dbReference>
<dbReference type="Pfam" id="PF04545">
    <property type="entry name" value="Sigma70_r4"/>
    <property type="match status" value="1"/>
</dbReference>
<feature type="domain" description="HTH cro/C1-type" evidence="7">
    <location>
        <begin position="227"/>
        <end position="254"/>
    </location>
</feature>
<dbReference type="SUPFAM" id="SSF88946">
    <property type="entry name" value="Sigma2 domain of RNA polymerase sigma factors"/>
    <property type="match status" value="1"/>
</dbReference>
<comment type="similarity">
    <text evidence="1">Belongs to the sigma-70 factor family.</text>
</comment>